<dbReference type="EMBL" id="CAFBPL010000025">
    <property type="protein sequence ID" value="CAB5012348.1"/>
    <property type="molecule type" value="Genomic_DNA"/>
</dbReference>
<proteinExistence type="predicted"/>
<reference evidence="2" key="1">
    <citation type="submission" date="2020-05" db="EMBL/GenBank/DDBJ databases">
        <authorList>
            <person name="Chiriac C."/>
            <person name="Salcher M."/>
            <person name="Ghai R."/>
            <person name="Kavagutti S V."/>
        </authorList>
    </citation>
    <scope>NUCLEOTIDE SEQUENCE</scope>
</reference>
<accession>A0A6J7Q408</accession>
<feature type="transmembrane region" description="Helical" evidence="1">
    <location>
        <begin position="61"/>
        <end position="78"/>
    </location>
</feature>
<name>A0A6J7Q408_9ZZZZ</name>
<sequence length="83" mass="8915">MRADKSGLICGIGGYPATECGVEIDMPTTDEEPLTATGSNAEENEGTAYEEISGAFDWSEILAIVLAMALAFSIFVIIRKRKK</sequence>
<dbReference type="AlphaFoldDB" id="A0A6J7Q408"/>
<keyword evidence="1" id="KW-0472">Membrane</keyword>
<evidence type="ECO:0000256" key="1">
    <source>
        <dbReference type="SAM" id="Phobius"/>
    </source>
</evidence>
<gene>
    <name evidence="2" type="ORF">UFOPK4113_00367</name>
</gene>
<keyword evidence="1" id="KW-1133">Transmembrane helix</keyword>
<organism evidence="2">
    <name type="scientific">freshwater metagenome</name>
    <dbReference type="NCBI Taxonomy" id="449393"/>
    <lineage>
        <taxon>unclassified sequences</taxon>
        <taxon>metagenomes</taxon>
        <taxon>ecological metagenomes</taxon>
    </lineage>
</organism>
<evidence type="ECO:0000313" key="2">
    <source>
        <dbReference type="EMBL" id="CAB5012348.1"/>
    </source>
</evidence>
<protein>
    <submittedName>
        <fullName evidence="2">Unannotated protein</fullName>
    </submittedName>
</protein>
<keyword evidence="1" id="KW-0812">Transmembrane</keyword>